<accession>A0A0J9T2X2</accession>
<keyword evidence="1" id="KW-1133">Transmembrane helix</keyword>
<protein>
    <submittedName>
        <fullName evidence="2">Uncharacterized protein</fullName>
    </submittedName>
</protein>
<dbReference type="EMBL" id="KQ234714">
    <property type="protein sequence ID" value="KMZ89371.1"/>
    <property type="molecule type" value="Genomic_DNA"/>
</dbReference>
<evidence type="ECO:0000313" key="2">
    <source>
        <dbReference type="EMBL" id="KMZ89371.1"/>
    </source>
</evidence>
<evidence type="ECO:0000256" key="1">
    <source>
        <dbReference type="SAM" id="Phobius"/>
    </source>
</evidence>
<reference evidence="2 3" key="1">
    <citation type="submission" date="2011-08" db="EMBL/GenBank/DDBJ databases">
        <title>The Genome Sequence of Plasmodium vivax Brazil I.</title>
        <authorList>
            <consortium name="The Broad Institute Genome Sequencing Platform"/>
            <consortium name="The Broad Institute Genome Sequencing Center for Infectious Disease"/>
            <person name="Neafsey D."/>
            <person name="Carlton J."/>
            <person name="Barnwell J."/>
            <person name="Collins W."/>
            <person name="Escalante A."/>
            <person name="Mullikin J."/>
            <person name="Saul A."/>
            <person name="Guigo R."/>
            <person name="Camara F."/>
            <person name="Young S.K."/>
            <person name="Zeng Q."/>
            <person name="Gargeya S."/>
            <person name="Fitzgerald M."/>
            <person name="Haas B."/>
            <person name="Abouelleil A."/>
            <person name="Alvarado L."/>
            <person name="Arachchi H.M."/>
            <person name="Berlin A."/>
            <person name="Brown A."/>
            <person name="Chapman S.B."/>
            <person name="Chen Z."/>
            <person name="Dunbar C."/>
            <person name="Freedman E."/>
            <person name="Gearin G."/>
            <person name="Gellesch M."/>
            <person name="Goldberg J."/>
            <person name="Griggs A."/>
            <person name="Gujja S."/>
            <person name="Heiman D."/>
            <person name="Howarth C."/>
            <person name="Larson L."/>
            <person name="Lui A."/>
            <person name="MacDonald P.J.P."/>
            <person name="Montmayeur A."/>
            <person name="Murphy C."/>
            <person name="Neiman D."/>
            <person name="Pearson M."/>
            <person name="Priest M."/>
            <person name="Roberts A."/>
            <person name="Saif S."/>
            <person name="Shea T."/>
            <person name="Shenoy N."/>
            <person name="Sisk P."/>
            <person name="Stolte C."/>
            <person name="Sykes S."/>
            <person name="Wortman J."/>
            <person name="Nusbaum C."/>
            <person name="Birren B."/>
        </authorList>
    </citation>
    <scope>NUCLEOTIDE SEQUENCE [LARGE SCALE GENOMIC DNA]</scope>
    <source>
        <strain evidence="2 3">Brazil I</strain>
    </source>
</reference>
<feature type="transmembrane region" description="Helical" evidence="1">
    <location>
        <begin position="270"/>
        <end position="292"/>
    </location>
</feature>
<proteinExistence type="predicted"/>
<organism evidence="2 3">
    <name type="scientific">Plasmodium vivax (strain Brazil I)</name>
    <dbReference type="NCBI Taxonomy" id="1033975"/>
    <lineage>
        <taxon>Eukaryota</taxon>
        <taxon>Sar</taxon>
        <taxon>Alveolata</taxon>
        <taxon>Apicomplexa</taxon>
        <taxon>Aconoidasida</taxon>
        <taxon>Haemosporida</taxon>
        <taxon>Plasmodiidae</taxon>
        <taxon>Plasmodium</taxon>
        <taxon>Plasmodium (Plasmodium)</taxon>
    </lineage>
</organism>
<dbReference type="AlphaFoldDB" id="A0A0J9T2X2"/>
<keyword evidence="1" id="KW-0472">Membrane</keyword>
<dbReference type="InterPro" id="IPR008780">
    <property type="entry name" value="Plasmodium_Vir"/>
</dbReference>
<gene>
    <name evidence="2" type="ORF">PVBG_06176</name>
</gene>
<sequence>MNKRDKISTYIAFQNVITFYYPLLKNLNLYEFYEELDKESSSIIYSDPKCYQCSNHIASEVSTGRELIALCKKVCNIILSNNDILGKCKDNIDNKPCQHMNYWLYNKIMSIIDNTSLVRNFYAAVNMYTHTHKHIFRNCTFTNFKIDKDKFKKKHILYKFLESYDDMKNKIDSQNELYTPLYCKRVKEYFNFYNLIKDNCINDTCEYSNDLQNFKNKINKPEELTFIYEKCKYKSISCKHGTNGNDDVPCLGPQGNPLLFQIFGNDPDNIVNVLLNVAIISVPTLTIFLILFKDVHEQICPLNRFIRELENFNHNNQRFSTYDDLTDIVAENNKSLKDIGCAVYKGYTRLTAFDDENRRKFCDYLNLWLDEKKNTHTTVKSDIIIEKWVRIENLWDKLNEKGKSSQQCERKSTGKNASEIKKRMDLMVYCANRDYFKDLCKKAISWKINVNQKCSLFNEFTNKNYTKFYNENECFDKAQDPQDYRYHISNECTLYNMSKTFPIFDSEQKAILDNDNIRTAIKKCVIHPEVEDKNTKQTGDVVDDRTKTSESRIALDESEDGLAESKFRHSEQEVDLPSPPVIVFPTSTDASLTDIGHSKPIYYAGLSVSGVFFTSMVLYKV</sequence>
<dbReference type="OrthoDB" id="384156at2759"/>
<dbReference type="Pfam" id="PF05795">
    <property type="entry name" value="Plasmodium_Vir"/>
    <property type="match status" value="2"/>
</dbReference>
<evidence type="ECO:0000313" key="3">
    <source>
        <dbReference type="Proteomes" id="UP000053327"/>
    </source>
</evidence>
<keyword evidence="1" id="KW-0812">Transmembrane</keyword>
<dbReference type="Proteomes" id="UP000053327">
    <property type="component" value="Unassembled WGS sequence"/>
</dbReference>
<name>A0A0J9T2X2_PLAV1</name>